<feature type="domain" description="AAA+ ATPase" evidence="5">
    <location>
        <begin position="136"/>
        <end position="437"/>
    </location>
</feature>
<sequence>MCFQLRSMQGARRSAALVERLAASLQQRLPTVAEIGTFAPGSIDLWARPLRELQQPHQCLWPRGFSSSSEVVAPSCSNQQPDSHVTAFAKLTPKAVVEKLDQFIIGQTEAKKAVAVAFRNRWRRHHVKPAIKDSISPKNILMIGPTGVGKTEIARRLAKLADAPFVKVEATKFTEVGYHGKDVDSIIKDLLESSISLVRKRLKEQAQADICAAVEVQLLKLLSQSSAMMDTADADAEFRAWATTNFALDQLPPSLLDLQARLRSGELDDKMVEVEMPNKPPSLDMGRMNPGEQSPMIINLDRLMGGQGRKEKRRLPVSEARAQMEEVEADNMFPAELVNKEAIRLAEQDGIVFIDEIDKIVSSRSTSFRTGDPSSEGVQRDLLPIIEGSTVQTKHGNVNTDHILFMCSGAFHSCKPSDLMAELQGRLPIRVELKALTQEDFYRILTEPQYSIIKQQQMLLSTEGIDLHFTDAALREIACIAEDVNRSTENIGARRLASILERVVEHVSFAAPEMVKQAAQQGHNRFQYVVDKDNVDERVAVIMKRQDLLRWII</sequence>
<organism evidence="7">
    <name type="scientific">Dunaliella tertiolecta</name>
    <name type="common">Green alga</name>
    <dbReference type="NCBI Taxonomy" id="3047"/>
    <lineage>
        <taxon>Eukaryota</taxon>
        <taxon>Viridiplantae</taxon>
        <taxon>Chlorophyta</taxon>
        <taxon>core chlorophytes</taxon>
        <taxon>Chlorophyceae</taxon>
        <taxon>CS clade</taxon>
        <taxon>Chlamydomonadales</taxon>
        <taxon>Dunaliellaceae</taxon>
        <taxon>Dunaliella</taxon>
    </lineage>
</organism>
<dbReference type="GO" id="GO:0008233">
    <property type="term" value="F:peptidase activity"/>
    <property type="evidence" value="ECO:0007669"/>
    <property type="project" value="InterPro"/>
</dbReference>
<dbReference type="PANTHER" id="PTHR48102">
    <property type="entry name" value="ATP-DEPENDENT CLP PROTEASE ATP-BINDING SUBUNIT CLPX-LIKE, MITOCHONDRIAL-RELATED"/>
    <property type="match status" value="1"/>
</dbReference>
<evidence type="ECO:0008006" key="8">
    <source>
        <dbReference type="Google" id="ProtNLM"/>
    </source>
</evidence>
<reference evidence="7" key="1">
    <citation type="submission" date="2021-01" db="EMBL/GenBank/DDBJ databases">
        <authorList>
            <person name="Corre E."/>
            <person name="Pelletier E."/>
            <person name="Niang G."/>
            <person name="Scheremetjew M."/>
            <person name="Finn R."/>
            <person name="Kale V."/>
            <person name="Holt S."/>
            <person name="Cochrane G."/>
            <person name="Meng A."/>
            <person name="Brown T."/>
            <person name="Cohen L."/>
        </authorList>
    </citation>
    <scope>NUCLEOTIDE SEQUENCE</scope>
    <source>
        <strain evidence="7">CCMP1320</strain>
    </source>
</reference>
<dbReference type="InterPro" id="IPR027417">
    <property type="entry name" value="P-loop_NTPase"/>
</dbReference>
<dbReference type="NCBIfam" id="NF003544">
    <property type="entry name" value="PRK05201.1"/>
    <property type="match status" value="1"/>
</dbReference>
<dbReference type="SMART" id="SM00382">
    <property type="entry name" value="AAA"/>
    <property type="match status" value="1"/>
</dbReference>
<dbReference type="EMBL" id="HBIP01022315">
    <property type="protein sequence ID" value="CAE0498261.1"/>
    <property type="molecule type" value="Transcribed_RNA"/>
</dbReference>
<dbReference type="InterPro" id="IPR003593">
    <property type="entry name" value="AAA+_ATPase"/>
</dbReference>
<dbReference type="SMART" id="SM01086">
    <property type="entry name" value="ClpB_D2-small"/>
    <property type="match status" value="1"/>
</dbReference>
<dbReference type="SUPFAM" id="SSF52540">
    <property type="entry name" value="P-loop containing nucleoside triphosphate hydrolases"/>
    <property type="match status" value="1"/>
</dbReference>
<dbReference type="GO" id="GO:0009376">
    <property type="term" value="C:HslUV protease complex"/>
    <property type="evidence" value="ECO:0007669"/>
    <property type="project" value="InterPro"/>
</dbReference>
<dbReference type="PANTHER" id="PTHR48102:SF3">
    <property type="entry name" value="ATP-DEPENDENT PROTEASE ATPASE SUBUNIT HSLU"/>
    <property type="match status" value="1"/>
</dbReference>
<dbReference type="NCBIfam" id="TIGR00390">
    <property type="entry name" value="hslU"/>
    <property type="match status" value="1"/>
</dbReference>
<keyword evidence="2" id="KW-0547">Nucleotide-binding</keyword>
<gene>
    <name evidence="7" type="ORF">DTER00134_LOCUS13334</name>
</gene>
<dbReference type="AlphaFoldDB" id="A0A7S3R095"/>
<dbReference type="InterPro" id="IPR003959">
    <property type="entry name" value="ATPase_AAA_core"/>
</dbReference>
<feature type="domain" description="Clp ATPase C-terminal" evidence="6">
    <location>
        <begin position="436"/>
        <end position="541"/>
    </location>
</feature>
<dbReference type="GO" id="GO:0016887">
    <property type="term" value="F:ATP hydrolysis activity"/>
    <property type="evidence" value="ECO:0007669"/>
    <property type="project" value="InterPro"/>
</dbReference>
<protein>
    <recommendedName>
        <fullName evidence="8">AAA+ ATPase domain-containing protein</fullName>
    </recommendedName>
</protein>
<keyword evidence="3" id="KW-0067">ATP-binding</keyword>
<accession>A0A7S3R095</accession>
<proteinExistence type="inferred from homology"/>
<dbReference type="Gene3D" id="3.40.50.300">
    <property type="entry name" value="P-loop containing nucleotide triphosphate hydrolases"/>
    <property type="match status" value="2"/>
</dbReference>
<dbReference type="Pfam" id="PF00004">
    <property type="entry name" value="AAA"/>
    <property type="match status" value="1"/>
</dbReference>
<dbReference type="InterPro" id="IPR019489">
    <property type="entry name" value="Clp_ATPase_C"/>
</dbReference>
<evidence type="ECO:0000256" key="3">
    <source>
        <dbReference type="ARBA" id="ARBA00022840"/>
    </source>
</evidence>
<dbReference type="GO" id="GO:0005524">
    <property type="term" value="F:ATP binding"/>
    <property type="evidence" value="ECO:0007669"/>
    <property type="project" value="UniProtKB-KW"/>
</dbReference>
<comment type="similarity">
    <text evidence="1">Belongs to the ClpX chaperone family. HslU subfamily.</text>
</comment>
<dbReference type="FunFam" id="3.40.50.300:FF:000220">
    <property type="entry name" value="ATP-dependent protease ATPase subunit HslU"/>
    <property type="match status" value="1"/>
</dbReference>
<evidence type="ECO:0000259" key="6">
    <source>
        <dbReference type="SMART" id="SM01086"/>
    </source>
</evidence>
<keyword evidence="4" id="KW-0143">Chaperone</keyword>
<dbReference type="InterPro" id="IPR004491">
    <property type="entry name" value="HslU"/>
</dbReference>
<dbReference type="Pfam" id="PF07724">
    <property type="entry name" value="AAA_2"/>
    <property type="match status" value="1"/>
</dbReference>
<evidence type="ECO:0000256" key="2">
    <source>
        <dbReference type="ARBA" id="ARBA00022741"/>
    </source>
</evidence>
<name>A0A7S3R095_DUNTE</name>
<dbReference type="GO" id="GO:0051603">
    <property type="term" value="P:proteolysis involved in protein catabolic process"/>
    <property type="evidence" value="ECO:0007669"/>
    <property type="project" value="TreeGrafter"/>
</dbReference>
<evidence type="ECO:0000259" key="5">
    <source>
        <dbReference type="SMART" id="SM00382"/>
    </source>
</evidence>
<dbReference type="Gene3D" id="1.10.8.60">
    <property type="match status" value="1"/>
</dbReference>
<evidence type="ECO:0000256" key="1">
    <source>
        <dbReference type="ARBA" id="ARBA00009771"/>
    </source>
</evidence>
<evidence type="ECO:0000256" key="4">
    <source>
        <dbReference type="ARBA" id="ARBA00023186"/>
    </source>
</evidence>
<dbReference type="InterPro" id="IPR050052">
    <property type="entry name" value="ATP-dep_Clp_protease_ClpX"/>
</dbReference>
<evidence type="ECO:0000313" key="7">
    <source>
        <dbReference type="EMBL" id="CAE0498261.1"/>
    </source>
</evidence>